<keyword evidence="2" id="KW-1185">Reference proteome</keyword>
<dbReference type="Proteomes" id="UP000245119">
    <property type="component" value="Linkage Group LG6"/>
</dbReference>
<evidence type="ECO:0000313" key="1">
    <source>
        <dbReference type="EMBL" id="PVD27894.1"/>
    </source>
</evidence>
<reference evidence="1 2" key="1">
    <citation type="submission" date="2018-04" db="EMBL/GenBank/DDBJ databases">
        <title>The genome of golden apple snail Pomacea canaliculata provides insight into stress tolerance and invasive adaptation.</title>
        <authorList>
            <person name="Liu C."/>
            <person name="Liu B."/>
            <person name="Ren Y."/>
            <person name="Zhang Y."/>
            <person name="Wang H."/>
            <person name="Li S."/>
            <person name="Jiang F."/>
            <person name="Yin L."/>
            <person name="Zhang G."/>
            <person name="Qian W."/>
            <person name="Fan W."/>
        </authorList>
    </citation>
    <scope>NUCLEOTIDE SEQUENCE [LARGE SCALE GENOMIC DNA]</scope>
    <source>
        <strain evidence="1">SZHN2017</strain>
        <tissue evidence="1">Muscle</tissue>
    </source>
</reference>
<sequence length="101" mass="10828">MFFSLPATECETQALVEMAAGRVGSQEVLGLLMSRGTRELLSAQLDMSLTVLIQIVRQIQESSLSNVTSAAASHLGSVPVRIRRQTSVLTAVSQEVEKPGD</sequence>
<comment type="caution">
    <text evidence="1">The sequence shown here is derived from an EMBL/GenBank/DDBJ whole genome shotgun (WGS) entry which is preliminary data.</text>
</comment>
<accession>A0A2T7P394</accession>
<name>A0A2T7P394_POMCA</name>
<dbReference type="EMBL" id="PZQS01000006">
    <property type="protein sequence ID" value="PVD27894.1"/>
    <property type="molecule type" value="Genomic_DNA"/>
</dbReference>
<organism evidence="1 2">
    <name type="scientific">Pomacea canaliculata</name>
    <name type="common">Golden apple snail</name>
    <dbReference type="NCBI Taxonomy" id="400727"/>
    <lineage>
        <taxon>Eukaryota</taxon>
        <taxon>Metazoa</taxon>
        <taxon>Spiralia</taxon>
        <taxon>Lophotrochozoa</taxon>
        <taxon>Mollusca</taxon>
        <taxon>Gastropoda</taxon>
        <taxon>Caenogastropoda</taxon>
        <taxon>Architaenioglossa</taxon>
        <taxon>Ampullarioidea</taxon>
        <taxon>Ampullariidae</taxon>
        <taxon>Pomacea</taxon>
    </lineage>
</organism>
<protein>
    <submittedName>
        <fullName evidence="1">Uncharacterized protein</fullName>
    </submittedName>
</protein>
<evidence type="ECO:0000313" key="2">
    <source>
        <dbReference type="Proteomes" id="UP000245119"/>
    </source>
</evidence>
<gene>
    <name evidence="1" type="ORF">C0Q70_10469</name>
</gene>
<dbReference type="AlphaFoldDB" id="A0A2T7P394"/>
<proteinExistence type="predicted"/>